<dbReference type="PROSITE" id="PS50095">
    <property type="entry name" value="PLAT"/>
    <property type="match status" value="1"/>
</dbReference>
<comment type="caution">
    <text evidence="3">The sequence shown here is derived from an EMBL/GenBank/DDBJ whole genome shotgun (WGS) entry which is preliminary data.</text>
</comment>
<gene>
    <name evidence="3" type="ORF">Taro_055646</name>
</gene>
<dbReference type="PANTHER" id="PTHR31718">
    <property type="entry name" value="PLAT DOMAIN-CONTAINING PROTEIN"/>
    <property type="match status" value="1"/>
</dbReference>
<evidence type="ECO:0000259" key="2">
    <source>
        <dbReference type="PROSITE" id="PS50095"/>
    </source>
</evidence>
<reference evidence="3" key="1">
    <citation type="submission" date="2017-07" db="EMBL/GenBank/DDBJ databases">
        <title>Taro Niue Genome Assembly and Annotation.</title>
        <authorList>
            <person name="Atibalentja N."/>
            <person name="Keating K."/>
            <person name="Fields C.J."/>
        </authorList>
    </citation>
    <scope>NUCLEOTIDE SEQUENCE</scope>
    <source>
        <strain evidence="3">Niue_2</strain>
        <tissue evidence="3">Leaf</tissue>
    </source>
</reference>
<dbReference type="Gene3D" id="2.60.60.20">
    <property type="entry name" value="PLAT/LH2 domain"/>
    <property type="match status" value="1"/>
</dbReference>
<dbReference type="InterPro" id="IPR036392">
    <property type="entry name" value="PLAT/LH2_dom_sf"/>
</dbReference>
<evidence type="ECO:0000313" key="4">
    <source>
        <dbReference type="Proteomes" id="UP000652761"/>
    </source>
</evidence>
<dbReference type="InterPro" id="IPR001024">
    <property type="entry name" value="PLAT/LH2_dom"/>
</dbReference>
<protein>
    <recommendedName>
        <fullName evidence="2">PLAT domain-containing protein</fullName>
    </recommendedName>
</protein>
<evidence type="ECO:0000256" key="1">
    <source>
        <dbReference type="PROSITE-ProRule" id="PRU00152"/>
    </source>
</evidence>
<keyword evidence="4" id="KW-1185">Reference proteome</keyword>
<dbReference type="SUPFAM" id="SSF49723">
    <property type="entry name" value="Lipase/lipooxygenase domain (PLAT/LH2 domain)"/>
    <property type="match status" value="1"/>
</dbReference>
<sequence>MYSIYVQTGDRGDAGTDAVVSLVISDHAGAGRGLVIPDLEKWGQMGTGYDYFERGHLDFFSGQASCLSGPPCWLMLAHDNSGNKPGWYVDYVLVTVKPLAVNRAADQHLFKVYQWLARDESPNQLATTRDDCRTDSSILRIPTSTL</sequence>
<dbReference type="AlphaFoldDB" id="A0A843XU58"/>
<dbReference type="PANTHER" id="PTHR31718:SF64">
    <property type="entry name" value="OS10G0361900 PROTEIN"/>
    <property type="match status" value="1"/>
</dbReference>
<dbReference type="Proteomes" id="UP000652761">
    <property type="component" value="Unassembled WGS sequence"/>
</dbReference>
<dbReference type="EMBL" id="NMUH01013357">
    <property type="protein sequence ID" value="MQM22591.1"/>
    <property type="molecule type" value="Genomic_DNA"/>
</dbReference>
<proteinExistence type="predicted"/>
<accession>A0A843XU58</accession>
<organism evidence="3 4">
    <name type="scientific">Colocasia esculenta</name>
    <name type="common">Wild taro</name>
    <name type="synonym">Arum esculentum</name>
    <dbReference type="NCBI Taxonomy" id="4460"/>
    <lineage>
        <taxon>Eukaryota</taxon>
        <taxon>Viridiplantae</taxon>
        <taxon>Streptophyta</taxon>
        <taxon>Embryophyta</taxon>
        <taxon>Tracheophyta</taxon>
        <taxon>Spermatophyta</taxon>
        <taxon>Magnoliopsida</taxon>
        <taxon>Liliopsida</taxon>
        <taxon>Araceae</taxon>
        <taxon>Aroideae</taxon>
        <taxon>Colocasieae</taxon>
        <taxon>Colocasia</taxon>
    </lineage>
</organism>
<dbReference type="Pfam" id="PF01477">
    <property type="entry name" value="PLAT"/>
    <property type="match status" value="1"/>
</dbReference>
<evidence type="ECO:0000313" key="3">
    <source>
        <dbReference type="EMBL" id="MQM22591.1"/>
    </source>
</evidence>
<comment type="caution">
    <text evidence="1">Lacks conserved residue(s) required for the propagation of feature annotation.</text>
</comment>
<dbReference type="OrthoDB" id="632984at2759"/>
<feature type="domain" description="PLAT" evidence="2">
    <location>
        <begin position="1"/>
        <end position="130"/>
    </location>
</feature>
<name>A0A843XU58_COLES</name>